<organism evidence="12 13">
    <name type="scientific">Rubellimicrobium roseum</name>
    <dbReference type="NCBI Taxonomy" id="687525"/>
    <lineage>
        <taxon>Bacteria</taxon>
        <taxon>Pseudomonadati</taxon>
        <taxon>Pseudomonadota</taxon>
        <taxon>Alphaproteobacteria</taxon>
        <taxon>Rhodobacterales</taxon>
        <taxon>Roseobacteraceae</taxon>
        <taxon>Rubellimicrobium</taxon>
    </lineage>
</organism>
<keyword evidence="3" id="KW-0328">Glycosyltransferase</keyword>
<dbReference type="SUPFAM" id="SSF141523">
    <property type="entry name" value="L,D-transpeptidase catalytic domain-like"/>
    <property type="match status" value="1"/>
</dbReference>
<keyword evidence="5" id="KW-0378">Hydrolase</keyword>
<dbReference type="GO" id="GO:0005576">
    <property type="term" value="C:extracellular region"/>
    <property type="evidence" value="ECO:0007669"/>
    <property type="project" value="TreeGrafter"/>
</dbReference>
<accession>A0A5C4NJY5</accession>
<proteinExistence type="inferred from homology"/>
<dbReference type="InterPro" id="IPR050979">
    <property type="entry name" value="LD-transpeptidase"/>
</dbReference>
<feature type="active site" description="Proton donor/acceptor" evidence="9">
    <location>
        <position position="183"/>
    </location>
</feature>
<evidence type="ECO:0000256" key="2">
    <source>
        <dbReference type="ARBA" id="ARBA00005992"/>
    </source>
</evidence>
<evidence type="ECO:0000256" key="9">
    <source>
        <dbReference type="PROSITE-ProRule" id="PRU01373"/>
    </source>
</evidence>
<evidence type="ECO:0000256" key="10">
    <source>
        <dbReference type="SAM" id="SignalP"/>
    </source>
</evidence>
<dbReference type="GO" id="GO:0018104">
    <property type="term" value="P:peptidoglycan-protein cross-linking"/>
    <property type="evidence" value="ECO:0007669"/>
    <property type="project" value="TreeGrafter"/>
</dbReference>
<keyword evidence="7 9" id="KW-0573">Peptidoglycan synthesis</keyword>
<evidence type="ECO:0000313" key="13">
    <source>
        <dbReference type="Proteomes" id="UP000305709"/>
    </source>
</evidence>
<comment type="caution">
    <text evidence="12">The sequence shown here is derived from an EMBL/GenBank/DDBJ whole genome shotgun (WGS) entry which is preliminary data.</text>
</comment>
<feature type="signal peptide" evidence="10">
    <location>
        <begin position="1"/>
        <end position="24"/>
    </location>
</feature>
<evidence type="ECO:0000256" key="7">
    <source>
        <dbReference type="ARBA" id="ARBA00022984"/>
    </source>
</evidence>
<dbReference type="OrthoDB" id="9795305at2"/>
<dbReference type="InterPro" id="IPR005490">
    <property type="entry name" value="LD_TPept_cat_dom"/>
</dbReference>
<evidence type="ECO:0000256" key="1">
    <source>
        <dbReference type="ARBA" id="ARBA00004752"/>
    </source>
</evidence>
<dbReference type="GO" id="GO:0016757">
    <property type="term" value="F:glycosyltransferase activity"/>
    <property type="evidence" value="ECO:0007669"/>
    <property type="project" value="UniProtKB-KW"/>
</dbReference>
<evidence type="ECO:0000313" key="12">
    <source>
        <dbReference type="EMBL" id="TNC74913.1"/>
    </source>
</evidence>
<evidence type="ECO:0000256" key="4">
    <source>
        <dbReference type="ARBA" id="ARBA00022679"/>
    </source>
</evidence>
<comment type="similarity">
    <text evidence="2">Belongs to the YkuD family.</text>
</comment>
<gene>
    <name evidence="12" type="ORF">FHG71_01945</name>
</gene>
<evidence type="ECO:0000256" key="8">
    <source>
        <dbReference type="ARBA" id="ARBA00023316"/>
    </source>
</evidence>
<keyword evidence="10" id="KW-0732">Signal</keyword>
<keyword evidence="6 9" id="KW-0133">Cell shape</keyword>
<dbReference type="CDD" id="cd16913">
    <property type="entry name" value="YkuD_like"/>
    <property type="match status" value="1"/>
</dbReference>
<dbReference type="Gene3D" id="2.40.440.10">
    <property type="entry name" value="L,D-transpeptidase catalytic domain-like"/>
    <property type="match status" value="1"/>
</dbReference>
<protein>
    <submittedName>
        <fullName evidence="12">L,D-transpeptidase</fullName>
    </submittedName>
</protein>
<evidence type="ECO:0000256" key="6">
    <source>
        <dbReference type="ARBA" id="ARBA00022960"/>
    </source>
</evidence>
<keyword evidence="4" id="KW-0808">Transferase</keyword>
<dbReference type="Proteomes" id="UP000305709">
    <property type="component" value="Unassembled WGS sequence"/>
</dbReference>
<dbReference type="PANTHER" id="PTHR30582">
    <property type="entry name" value="L,D-TRANSPEPTIDASE"/>
    <property type="match status" value="1"/>
</dbReference>
<dbReference type="GO" id="GO:0008360">
    <property type="term" value="P:regulation of cell shape"/>
    <property type="evidence" value="ECO:0007669"/>
    <property type="project" value="UniProtKB-UniRule"/>
</dbReference>
<dbReference type="InterPro" id="IPR038063">
    <property type="entry name" value="Transpep_catalytic_dom"/>
</dbReference>
<dbReference type="PROSITE" id="PS52029">
    <property type="entry name" value="LD_TPASE"/>
    <property type="match status" value="1"/>
</dbReference>
<feature type="domain" description="L,D-TPase catalytic" evidence="11">
    <location>
        <begin position="86"/>
        <end position="223"/>
    </location>
</feature>
<evidence type="ECO:0000259" key="11">
    <source>
        <dbReference type="PROSITE" id="PS52029"/>
    </source>
</evidence>
<dbReference type="GO" id="GO:0071972">
    <property type="term" value="F:peptidoglycan L,D-transpeptidase activity"/>
    <property type="evidence" value="ECO:0007669"/>
    <property type="project" value="TreeGrafter"/>
</dbReference>
<reference evidence="12 13" key="1">
    <citation type="submission" date="2019-06" db="EMBL/GenBank/DDBJ databases">
        <authorList>
            <person name="Jiang L."/>
        </authorList>
    </citation>
    <scope>NUCLEOTIDE SEQUENCE [LARGE SCALE GENOMIC DNA]</scope>
    <source>
        <strain evidence="12 13">YIM 48858</strain>
    </source>
</reference>
<dbReference type="UniPathway" id="UPA00219"/>
<dbReference type="GO" id="GO:0071555">
    <property type="term" value="P:cell wall organization"/>
    <property type="evidence" value="ECO:0007669"/>
    <property type="project" value="UniProtKB-UniRule"/>
</dbReference>
<dbReference type="PROSITE" id="PS51257">
    <property type="entry name" value="PROKAR_LIPOPROTEIN"/>
    <property type="match status" value="1"/>
</dbReference>
<dbReference type="AlphaFoldDB" id="A0A5C4NJY5"/>
<dbReference type="RefSeq" id="WP_139079907.1">
    <property type="nucleotide sequence ID" value="NZ_VDFV01000001.1"/>
</dbReference>
<evidence type="ECO:0000256" key="3">
    <source>
        <dbReference type="ARBA" id="ARBA00022676"/>
    </source>
</evidence>
<comment type="pathway">
    <text evidence="1 9">Cell wall biogenesis; peptidoglycan biosynthesis.</text>
</comment>
<feature type="active site" description="Nucleophile" evidence="9">
    <location>
        <position position="199"/>
    </location>
</feature>
<dbReference type="PANTHER" id="PTHR30582:SF24">
    <property type="entry name" value="L,D-TRANSPEPTIDASE ERFK_SRFK-RELATED"/>
    <property type="match status" value="1"/>
</dbReference>
<sequence length="333" mass="35412">MSRFLYGTRLAMRAFGLGASLALAACASAPPPPPEPVIDGVRASQIVPGYGRIEDGDYVLPAVPPGYLEGVNRRATVVYRGDAEPGTIEVDPYAKFLYWVEPGGTAIRYPIAVGREGRGIGGSFTIRRKAEWPGWTPTANMLRREPEIYGPYREGVPGGPESPLGARALYLYRGGADSYYRIHGTNDLSSIGNSGSAGCIRLFNHDAVDLFERVPEGTRVVIRSREDSLRIEGPLMVERGVQLPPFYTGEGQRPPVPQAMVPEAYYGSPEAQSGVSYIPDATDIYGEDGFVTGVAPASVPAIGAVTPILSDAEILAPQGGVEMVGAGFAPSPI</sequence>
<keyword evidence="13" id="KW-1185">Reference proteome</keyword>
<name>A0A5C4NJY5_9RHOB</name>
<dbReference type="Pfam" id="PF03734">
    <property type="entry name" value="YkuD"/>
    <property type="match status" value="1"/>
</dbReference>
<keyword evidence="8 9" id="KW-0961">Cell wall biogenesis/degradation</keyword>
<evidence type="ECO:0000256" key="5">
    <source>
        <dbReference type="ARBA" id="ARBA00022801"/>
    </source>
</evidence>
<dbReference type="EMBL" id="VDFV01000001">
    <property type="protein sequence ID" value="TNC74913.1"/>
    <property type="molecule type" value="Genomic_DNA"/>
</dbReference>
<feature type="chain" id="PRO_5022988447" evidence="10">
    <location>
        <begin position="25"/>
        <end position="333"/>
    </location>
</feature>